<dbReference type="Proteomes" id="UP000192578">
    <property type="component" value="Unassembled WGS sequence"/>
</dbReference>
<dbReference type="Pfam" id="PF00250">
    <property type="entry name" value="Forkhead"/>
    <property type="match status" value="1"/>
</dbReference>
<comment type="caution">
    <text evidence="15">The sequence shown here is derived from an EMBL/GenBank/DDBJ whole genome shotgun (WGS) entry which is preliminary data.</text>
</comment>
<feature type="region of interest" description="Disordered" evidence="13">
    <location>
        <begin position="536"/>
        <end position="562"/>
    </location>
</feature>
<evidence type="ECO:0000313" key="16">
    <source>
        <dbReference type="Proteomes" id="UP000192578"/>
    </source>
</evidence>
<dbReference type="GO" id="GO:0008286">
    <property type="term" value="P:insulin receptor signaling pathway"/>
    <property type="evidence" value="ECO:0007669"/>
    <property type="project" value="UniProtKB-ARBA"/>
</dbReference>
<keyword evidence="8 12" id="KW-0238">DNA-binding</keyword>
<dbReference type="InterPro" id="IPR030456">
    <property type="entry name" value="TF_fork_head_CS_2"/>
</dbReference>
<dbReference type="GO" id="GO:0008340">
    <property type="term" value="P:determination of adult lifespan"/>
    <property type="evidence" value="ECO:0007669"/>
    <property type="project" value="UniProtKB-ARBA"/>
</dbReference>
<dbReference type="GO" id="GO:0010883">
    <property type="term" value="P:regulation of lipid storage"/>
    <property type="evidence" value="ECO:0007669"/>
    <property type="project" value="UniProtKB-ARBA"/>
</dbReference>
<dbReference type="GO" id="GO:0040015">
    <property type="term" value="P:negative regulation of multicellular organism growth"/>
    <property type="evidence" value="ECO:0007669"/>
    <property type="project" value="UniProtKB-ARBA"/>
</dbReference>
<accession>A0A1W0X0R3</accession>
<evidence type="ECO:0000256" key="4">
    <source>
        <dbReference type="ARBA" id="ARBA00022490"/>
    </source>
</evidence>
<dbReference type="SMART" id="SM00339">
    <property type="entry name" value="FH"/>
    <property type="match status" value="1"/>
</dbReference>
<dbReference type="GO" id="GO:0042594">
    <property type="term" value="P:response to starvation"/>
    <property type="evidence" value="ECO:0007669"/>
    <property type="project" value="UniProtKB-ARBA"/>
</dbReference>
<dbReference type="AlphaFoldDB" id="A0A1W0X0R3"/>
<evidence type="ECO:0000256" key="2">
    <source>
        <dbReference type="ARBA" id="ARBA00004496"/>
    </source>
</evidence>
<dbReference type="PRINTS" id="PR00053">
    <property type="entry name" value="FORKHEAD"/>
</dbReference>
<gene>
    <name evidence="15" type="ORF">BV898_05104</name>
</gene>
<organism evidence="15 16">
    <name type="scientific">Hypsibius exemplaris</name>
    <name type="common">Freshwater tardigrade</name>
    <dbReference type="NCBI Taxonomy" id="2072580"/>
    <lineage>
        <taxon>Eukaryota</taxon>
        <taxon>Metazoa</taxon>
        <taxon>Ecdysozoa</taxon>
        <taxon>Tardigrada</taxon>
        <taxon>Eutardigrada</taxon>
        <taxon>Parachela</taxon>
        <taxon>Hypsibioidea</taxon>
        <taxon>Hypsibiidae</taxon>
        <taxon>Hypsibius</taxon>
    </lineage>
</organism>
<dbReference type="InterPro" id="IPR036388">
    <property type="entry name" value="WH-like_DNA-bd_sf"/>
</dbReference>
<dbReference type="CDD" id="cd20032">
    <property type="entry name" value="FH_FOXO"/>
    <property type="match status" value="1"/>
</dbReference>
<keyword evidence="5" id="KW-0597">Phosphoprotein</keyword>
<dbReference type="PANTHER" id="PTHR45767:SF2">
    <property type="entry name" value="FORKHEAD BOX PROTEIN O"/>
    <property type="match status" value="1"/>
</dbReference>
<protein>
    <recommendedName>
        <fullName evidence="11">Forkhead box protein O</fullName>
    </recommendedName>
</protein>
<dbReference type="SUPFAM" id="SSF46785">
    <property type="entry name" value="Winged helix' DNA-binding domain"/>
    <property type="match status" value="1"/>
</dbReference>
<dbReference type="GO" id="GO:0000978">
    <property type="term" value="F:RNA polymerase II cis-regulatory region sequence-specific DNA binding"/>
    <property type="evidence" value="ECO:0007669"/>
    <property type="project" value="TreeGrafter"/>
</dbReference>
<name>A0A1W0X0R3_HYPEX</name>
<feature type="DNA-binding region" description="Fork-head" evidence="12">
    <location>
        <begin position="193"/>
        <end position="289"/>
    </location>
</feature>
<evidence type="ECO:0000313" key="15">
    <source>
        <dbReference type="EMBL" id="OQV21031.1"/>
    </source>
</evidence>
<keyword evidence="6" id="KW-0341">Growth regulation</keyword>
<evidence type="ECO:0000256" key="1">
    <source>
        <dbReference type="ARBA" id="ARBA00004123"/>
    </source>
</evidence>
<dbReference type="GO" id="GO:0005737">
    <property type="term" value="C:cytoplasm"/>
    <property type="evidence" value="ECO:0007669"/>
    <property type="project" value="UniProtKB-SubCell"/>
</dbReference>
<reference evidence="16" key="1">
    <citation type="submission" date="2017-01" db="EMBL/GenBank/DDBJ databases">
        <title>Comparative genomics of anhydrobiosis in the tardigrade Hypsibius dujardini.</title>
        <authorList>
            <person name="Yoshida Y."/>
            <person name="Koutsovoulos G."/>
            <person name="Laetsch D."/>
            <person name="Stevens L."/>
            <person name="Kumar S."/>
            <person name="Horikawa D."/>
            <person name="Ishino K."/>
            <person name="Komine S."/>
            <person name="Tomita M."/>
            <person name="Blaxter M."/>
            <person name="Arakawa K."/>
        </authorList>
    </citation>
    <scope>NUCLEOTIDE SEQUENCE [LARGE SCALE GENOMIC DNA]</scope>
    <source>
        <strain evidence="16">Z151</strain>
    </source>
</reference>
<evidence type="ECO:0000259" key="14">
    <source>
        <dbReference type="PROSITE" id="PS50039"/>
    </source>
</evidence>
<dbReference type="GO" id="GO:0050778">
    <property type="term" value="P:positive regulation of immune response"/>
    <property type="evidence" value="ECO:0007669"/>
    <property type="project" value="UniProtKB-ARBA"/>
</dbReference>
<evidence type="ECO:0000256" key="5">
    <source>
        <dbReference type="ARBA" id="ARBA00022553"/>
    </source>
</evidence>
<dbReference type="GO" id="GO:0005634">
    <property type="term" value="C:nucleus"/>
    <property type="evidence" value="ECO:0007669"/>
    <property type="project" value="UniProtKB-SubCell"/>
</dbReference>
<dbReference type="GO" id="GO:0009896">
    <property type="term" value="P:positive regulation of catabolic process"/>
    <property type="evidence" value="ECO:0007669"/>
    <property type="project" value="UniProtKB-ARBA"/>
</dbReference>
<feature type="region of interest" description="Disordered" evidence="13">
    <location>
        <begin position="26"/>
        <end position="193"/>
    </location>
</feature>
<keyword evidence="9" id="KW-0804">Transcription</keyword>
<dbReference type="InterPro" id="IPR036390">
    <property type="entry name" value="WH_DNA-bd_sf"/>
</dbReference>
<dbReference type="InterPro" id="IPR001766">
    <property type="entry name" value="Fork_head_dom"/>
</dbReference>
<evidence type="ECO:0000256" key="12">
    <source>
        <dbReference type="PROSITE-ProRule" id="PRU00089"/>
    </source>
</evidence>
<feature type="region of interest" description="Disordered" evidence="13">
    <location>
        <begin position="282"/>
        <end position="333"/>
    </location>
</feature>
<feature type="region of interest" description="Disordered" evidence="13">
    <location>
        <begin position="346"/>
        <end position="395"/>
    </location>
</feature>
<evidence type="ECO:0000256" key="3">
    <source>
        <dbReference type="ARBA" id="ARBA00022473"/>
    </source>
</evidence>
<sequence length="643" mass="70127">MSGEWWIKQEQQQQFIKMEPIDASDAVISGQNGSSNFAGTLLQSNPHHLNLQQHPGGEQQQQQQQQHLRYHHQQAPPGSHNNNNRSHHHNPRVGDDEPHHSRSRANTWPLKKDPDEDEDREEDERAPTLPTLAEEEGGVTGTGTGDGSGSSSTENLSHNLQDSSGDLTSGTLPKGGGGNSGGKKKNSARRNPWGNMSYADLIERSIESAPDKRLTLSQIYDWLVQNIPYFKEKADTNSSAGWKNSVRHNLSLHNRFMRIQNETGTGKSSWWIVNQSAKFDKPSRRRAATMEPKEYEKRKGGRLKKSGLEDCNLNSPTVDPSTTTTPPGGYHLSVSVGGFRSRASSNASSYGGGCLSPKSPGPLDPDNRNNSPGGGLSPRSWSTGSTGYDSTGSLTGGPFGFPSTFENEFSSQLAKNVRISAPLTTSLPRLNSNSSSGFDNQQQQRLMNPAAVSNYHPLASNGFYDQTPRAYFAGQFPTIPEEPRPAPGLPGPQYGFHLQQQQPQQQQQKVLSSTSVIAESGLSGGNFTQFAHHTNNLQQQQQQQQHLHNHNNQPGGFSGIHNAYQSGHQWALPQDLESFAEPVHSFDFDWEELLQQEAAIERNMQAHNVVGGNFSSVPNPVTSAAGGAAGAAAQGRFLNGDTK</sequence>
<feature type="compositionally biased region" description="Gly residues" evidence="13">
    <location>
        <begin position="138"/>
        <end position="148"/>
    </location>
</feature>
<evidence type="ECO:0000256" key="10">
    <source>
        <dbReference type="ARBA" id="ARBA00023242"/>
    </source>
</evidence>
<dbReference type="OrthoDB" id="5954824at2759"/>
<feature type="compositionally biased region" description="Polar residues" evidence="13">
    <location>
        <begin position="155"/>
        <end position="171"/>
    </location>
</feature>
<comment type="subcellular location">
    <subcellularLocation>
        <location evidence="2">Cytoplasm</location>
    </subcellularLocation>
    <subcellularLocation>
        <location evidence="1 12">Nucleus</location>
    </subcellularLocation>
</comment>
<evidence type="ECO:0000256" key="8">
    <source>
        <dbReference type="ARBA" id="ARBA00023125"/>
    </source>
</evidence>
<dbReference type="GO" id="GO:0034599">
    <property type="term" value="P:cellular response to oxidative stress"/>
    <property type="evidence" value="ECO:0007669"/>
    <property type="project" value="UniProtKB-ARBA"/>
</dbReference>
<keyword evidence="10 12" id="KW-0539">Nucleus</keyword>
<keyword evidence="3" id="KW-0217">Developmental protein</keyword>
<proteinExistence type="predicted"/>
<dbReference type="Gene3D" id="1.10.10.10">
    <property type="entry name" value="Winged helix-like DNA-binding domain superfamily/Winged helix DNA-binding domain"/>
    <property type="match status" value="1"/>
</dbReference>
<dbReference type="GO" id="GO:0001228">
    <property type="term" value="F:DNA-binding transcription activator activity, RNA polymerase II-specific"/>
    <property type="evidence" value="ECO:0007669"/>
    <property type="project" value="UniProtKB-ARBA"/>
</dbReference>
<feature type="compositionally biased region" description="Low complexity" evidence="13">
    <location>
        <begin position="536"/>
        <end position="553"/>
    </location>
</feature>
<evidence type="ECO:0000256" key="11">
    <source>
        <dbReference type="ARBA" id="ARBA00039893"/>
    </source>
</evidence>
<evidence type="ECO:0000256" key="7">
    <source>
        <dbReference type="ARBA" id="ARBA00023015"/>
    </source>
</evidence>
<keyword evidence="7" id="KW-0805">Transcription regulation</keyword>
<evidence type="ECO:0000256" key="6">
    <source>
        <dbReference type="ARBA" id="ARBA00022604"/>
    </source>
</evidence>
<evidence type="ECO:0000256" key="9">
    <source>
        <dbReference type="ARBA" id="ARBA00023163"/>
    </source>
</evidence>
<dbReference type="PROSITE" id="PS00658">
    <property type="entry name" value="FORK_HEAD_2"/>
    <property type="match status" value="1"/>
</dbReference>
<keyword evidence="16" id="KW-1185">Reference proteome</keyword>
<dbReference type="GO" id="GO:0031349">
    <property type="term" value="P:positive regulation of defense response"/>
    <property type="evidence" value="ECO:0007669"/>
    <property type="project" value="UniProtKB-ARBA"/>
</dbReference>
<feature type="compositionally biased region" description="Low complexity" evidence="13">
    <location>
        <begin position="315"/>
        <end position="327"/>
    </location>
</feature>
<dbReference type="PROSITE" id="PS50039">
    <property type="entry name" value="FORK_HEAD_3"/>
    <property type="match status" value="1"/>
</dbReference>
<evidence type="ECO:0000256" key="13">
    <source>
        <dbReference type="SAM" id="MobiDB-lite"/>
    </source>
</evidence>
<feature type="domain" description="Fork-head" evidence="14">
    <location>
        <begin position="193"/>
        <end position="289"/>
    </location>
</feature>
<feature type="compositionally biased region" description="Polar residues" evidence="13">
    <location>
        <begin position="29"/>
        <end position="51"/>
    </location>
</feature>
<feature type="compositionally biased region" description="Low complexity" evidence="13">
    <location>
        <begin position="380"/>
        <end position="393"/>
    </location>
</feature>
<dbReference type="FunFam" id="1.10.10.10:FF:000032">
    <property type="entry name" value="Forkhead box protein O4"/>
    <property type="match status" value="1"/>
</dbReference>
<keyword evidence="4" id="KW-0963">Cytoplasm</keyword>
<dbReference type="PANTHER" id="PTHR45767">
    <property type="entry name" value="FORKHEAD BOX PROTEIN O"/>
    <property type="match status" value="1"/>
</dbReference>
<feature type="compositionally biased region" description="Acidic residues" evidence="13">
    <location>
        <begin position="115"/>
        <end position="124"/>
    </location>
</feature>
<feature type="compositionally biased region" description="Low complexity" evidence="13">
    <location>
        <begin position="52"/>
        <end position="67"/>
    </location>
</feature>
<dbReference type="EMBL" id="MTYJ01000026">
    <property type="protein sequence ID" value="OQV21031.1"/>
    <property type="molecule type" value="Genomic_DNA"/>
</dbReference>